<dbReference type="PANTHER" id="PTHR22743">
    <property type="entry name" value="MEPRIN/TRAF-LIKE MATH FAMILY-C.ELEGANS"/>
    <property type="match status" value="1"/>
</dbReference>
<dbReference type="EMBL" id="JPKZ01001177">
    <property type="protein sequence ID" value="KHN83606.1"/>
    <property type="molecule type" value="Genomic_DNA"/>
</dbReference>
<dbReference type="InterPro" id="IPR000210">
    <property type="entry name" value="BTB/POZ_dom"/>
</dbReference>
<accession>A0A0B2VJD8</accession>
<reference evidence="2 3" key="1">
    <citation type="submission" date="2014-11" db="EMBL/GenBank/DDBJ databases">
        <title>Genetic blueprint of the zoonotic pathogen Toxocara canis.</title>
        <authorList>
            <person name="Zhu X.-Q."/>
            <person name="Korhonen P.K."/>
            <person name="Cai H."/>
            <person name="Young N.D."/>
            <person name="Nejsum P."/>
            <person name="von Samson-Himmelstjerna G."/>
            <person name="Boag P.R."/>
            <person name="Tan P."/>
            <person name="Li Q."/>
            <person name="Min J."/>
            <person name="Yang Y."/>
            <person name="Wang X."/>
            <person name="Fang X."/>
            <person name="Hall R.S."/>
            <person name="Hofmann A."/>
            <person name="Sternberg P.W."/>
            <person name="Jex A.R."/>
            <person name="Gasser R.B."/>
        </authorList>
    </citation>
    <scope>NUCLEOTIDE SEQUENCE [LARGE SCALE GENOMIC DNA]</scope>
    <source>
        <strain evidence="2">PN_DK_2014</strain>
    </source>
</reference>
<dbReference type="Gene3D" id="3.30.710.10">
    <property type="entry name" value="Potassium Channel Kv1.1, Chain A"/>
    <property type="match status" value="1"/>
</dbReference>
<dbReference type="SMART" id="SM00225">
    <property type="entry name" value="BTB"/>
    <property type="match status" value="1"/>
</dbReference>
<evidence type="ECO:0000313" key="3">
    <source>
        <dbReference type="Proteomes" id="UP000031036"/>
    </source>
</evidence>
<name>A0A0B2VJD8_TOXCA</name>
<gene>
    <name evidence="2" type="primary">bath-39</name>
    <name evidence="2" type="ORF">Tcan_17480</name>
</gene>
<evidence type="ECO:0000313" key="2">
    <source>
        <dbReference type="EMBL" id="KHN83606.1"/>
    </source>
</evidence>
<dbReference type="PANTHER" id="PTHR22743:SF170">
    <property type="entry name" value="BTB DOMAIN-CONTAINING PROTEIN"/>
    <property type="match status" value="1"/>
</dbReference>
<protein>
    <submittedName>
        <fullName evidence="2">BTB and MATH domain-containing protein 39</fullName>
    </submittedName>
</protein>
<dbReference type="OMA" id="RRMACEM"/>
<dbReference type="Pfam" id="PF00651">
    <property type="entry name" value="BTB"/>
    <property type="match status" value="1"/>
</dbReference>
<proteinExistence type="predicted"/>
<dbReference type="SUPFAM" id="SSF54695">
    <property type="entry name" value="POZ domain"/>
    <property type="match status" value="1"/>
</dbReference>
<comment type="caution">
    <text evidence="2">The sequence shown here is derived from an EMBL/GenBank/DDBJ whole genome shotgun (WGS) entry which is preliminary data.</text>
</comment>
<organism evidence="2 3">
    <name type="scientific">Toxocara canis</name>
    <name type="common">Canine roundworm</name>
    <dbReference type="NCBI Taxonomy" id="6265"/>
    <lineage>
        <taxon>Eukaryota</taxon>
        <taxon>Metazoa</taxon>
        <taxon>Ecdysozoa</taxon>
        <taxon>Nematoda</taxon>
        <taxon>Chromadorea</taxon>
        <taxon>Rhabditida</taxon>
        <taxon>Spirurina</taxon>
        <taxon>Ascaridomorpha</taxon>
        <taxon>Ascaridoidea</taxon>
        <taxon>Toxocaridae</taxon>
        <taxon>Toxocara</taxon>
    </lineage>
</organism>
<feature type="domain" description="BTB" evidence="1">
    <location>
        <begin position="25"/>
        <end position="122"/>
    </location>
</feature>
<dbReference type="AlphaFoldDB" id="A0A0B2VJD8"/>
<dbReference type="InterPro" id="IPR052664">
    <property type="entry name" value="BTB-MATH_domain_protein"/>
</dbReference>
<dbReference type="Proteomes" id="UP000031036">
    <property type="component" value="Unassembled WGS sequence"/>
</dbReference>
<keyword evidence="3" id="KW-1185">Reference proteome</keyword>
<dbReference type="InterPro" id="IPR011333">
    <property type="entry name" value="SKP1/BTB/POZ_sf"/>
</dbReference>
<sequence length="267" mass="30505">MMSIAITSDVLHCTDEEPSVSSFDRPFKLLVRDQTFLIDSASLSKVSPVFAVMMFGKDFENGRELEREIVDEKSDDISLFLGCLDDAKSINEGNFATVLRLANKYQVLPLIDSCEQFILSGIDHQRLKPDQLLTLLLAANDFHSKKEVIVKLILRLAAEDRTTLSRLKLSRLLPPQLYGAVIGANLNLSQVREIETMNAHLFKMEHNRTQYRRSACDMCKKITNAAYCEGCKRMLCEVHWKLNKCTSDYGARMLNELRTNMVDFEWD</sequence>
<dbReference type="OrthoDB" id="5866012at2759"/>
<evidence type="ECO:0000259" key="1">
    <source>
        <dbReference type="SMART" id="SM00225"/>
    </source>
</evidence>